<evidence type="ECO:0000256" key="1">
    <source>
        <dbReference type="SAM" id="MobiDB-lite"/>
    </source>
</evidence>
<evidence type="ECO:0000313" key="2">
    <source>
        <dbReference type="EMBL" id="CAI5744480.1"/>
    </source>
</evidence>
<keyword evidence="3" id="KW-1185">Reference proteome</keyword>
<name>A0AAV0V8R4_9STRA</name>
<dbReference type="AlphaFoldDB" id="A0AAV0V8R4"/>
<protein>
    <submittedName>
        <fullName evidence="2">Uncharacterized protein</fullName>
    </submittedName>
</protein>
<reference evidence="2" key="1">
    <citation type="submission" date="2022-12" db="EMBL/GenBank/DDBJ databases">
        <authorList>
            <person name="Webb A."/>
        </authorList>
    </citation>
    <scope>NUCLEOTIDE SEQUENCE</scope>
    <source>
        <strain evidence="2">Pd1</strain>
    </source>
</reference>
<accession>A0AAV0V8R4</accession>
<sequence length="219" mass="24374">MSDVSSESGFSSLGFTVQLNIAADSTRKRDADDDGRVIPSSIDSQHNHHAQEYPSDDEVDEQSIASEQSFASSSSMSMDAYFDYLMNLTSTERESLPLQLQLPVTMYGKKDMTKPPAPMTWSTSSASSVTTASKGDQSNDSETSSLAARRSISTSDPTDYLLEVHHVHPPCFGKIDYLGRDRGLPHSAVSYQSEVSDARRFSRKSRRQSMWRERWGSRL</sequence>
<organism evidence="2 3">
    <name type="scientific">Peronospora destructor</name>
    <dbReference type="NCBI Taxonomy" id="86335"/>
    <lineage>
        <taxon>Eukaryota</taxon>
        <taxon>Sar</taxon>
        <taxon>Stramenopiles</taxon>
        <taxon>Oomycota</taxon>
        <taxon>Peronosporomycetes</taxon>
        <taxon>Peronosporales</taxon>
        <taxon>Peronosporaceae</taxon>
        <taxon>Peronospora</taxon>
    </lineage>
</organism>
<gene>
    <name evidence="2" type="ORF">PDE001_LOCUS9627</name>
</gene>
<feature type="region of interest" description="Disordered" evidence="1">
    <location>
        <begin position="109"/>
        <end position="152"/>
    </location>
</feature>
<dbReference type="EMBL" id="CANTFM010002106">
    <property type="protein sequence ID" value="CAI5744480.1"/>
    <property type="molecule type" value="Genomic_DNA"/>
</dbReference>
<proteinExistence type="predicted"/>
<feature type="compositionally biased region" description="Low complexity" evidence="1">
    <location>
        <begin position="119"/>
        <end position="133"/>
    </location>
</feature>
<comment type="caution">
    <text evidence="2">The sequence shown here is derived from an EMBL/GenBank/DDBJ whole genome shotgun (WGS) entry which is preliminary data.</text>
</comment>
<dbReference type="Proteomes" id="UP001162029">
    <property type="component" value="Unassembled WGS sequence"/>
</dbReference>
<feature type="region of interest" description="Disordered" evidence="1">
    <location>
        <begin position="23"/>
        <end position="71"/>
    </location>
</feature>
<evidence type="ECO:0000313" key="3">
    <source>
        <dbReference type="Proteomes" id="UP001162029"/>
    </source>
</evidence>
<feature type="compositionally biased region" description="Low complexity" evidence="1">
    <location>
        <begin position="62"/>
        <end position="71"/>
    </location>
</feature>
<feature type="compositionally biased region" description="Basic and acidic residues" evidence="1">
    <location>
        <begin position="25"/>
        <end position="36"/>
    </location>
</feature>
<feature type="compositionally biased region" description="Polar residues" evidence="1">
    <location>
        <begin position="134"/>
        <end position="152"/>
    </location>
</feature>